<keyword evidence="3" id="KW-0597">Phosphoprotein</keyword>
<dbReference type="OrthoDB" id="4477213at2"/>
<dbReference type="InterPro" id="IPR023213">
    <property type="entry name" value="CAT-like_dom_sf"/>
</dbReference>
<dbReference type="GO" id="GO:0003824">
    <property type="term" value="F:catalytic activity"/>
    <property type="evidence" value="ECO:0007669"/>
    <property type="project" value="InterPro"/>
</dbReference>
<dbReference type="InterPro" id="IPR010071">
    <property type="entry name" value="AA_adenyl_dom"/>
</dbReference>
<dbReference type="Pfam" id="PF00668">
    <property type="entry name" value="Condensation"/>
    <property type="match status" value="1"/>
</dbReference>
<dbReference type="Gene3D" id="3.30.559.30">
    <property type="entry name" value="Nonribosomal peptide synthetase, condensation domain"/>
    <property type="match status" value="1"/>
</dbReference>
<dbReference type="PANTHER" id="PTHR45527:SF1">
    <property type="entry name" value="FATTY ACID SYNTHASE"/>
    <property type="match status" value="1"/>
</dbReference>
<dbReference type="GO" id="GO:0031177">
    <property type="term" value="F:phosphopantetheine binding"/>
    <property type="evidence" value="ECO:0007669"/>
    <property type="project" value="InterPro"/>
</dbReference>
<accession>A0A2I2KMU2</accession>
<dbReference type="RefSeq" id="WP_101830913.1">
    <property type="nucleotide sequence ID" value="NZ_FZMO01000074.1"/>
</dbReference>
<dbReference type="GO" id="GO:0005737">
    <property type="term" value="C:cytoplasm"/>
    <property type="evidence" value="ECO:0007669"/>
    <property type="project" value="TreeGrafter"/>
</dbReference>
<dbReference type="PROSITE" id="PS50075">
    <property type="entry name" value="CARRIER"/>
    <property type="match status" value="1"/>
</dbReference>
<gene>
    <name evidence="6" type="ORF">FRACA_1650010</name>
</gene>
<organism evidence="6 7">
    <name type="scientific">Frankia canadensis</name>
    <dbReference type="NCBI Taxonomy" id="1836972"/>
    <lineage>
        <taxon>Bacteria</taxon>
        <taxon>Bacillati</taxon>
        <taxon>Actinomycetota</taxon>
        <taxon>Actinomycetes</taxon>
        <taxon>Frankiales</taxon>
        <taxon>Frankiaceae</taxon>
        <taxon>Frankia</taxon>
    </lineage>
</organism>
<dbReference type="InterPro" id="IPR042099">
    <property type="entry name" value="ANL_N_sf"/>
</dbReference>
<reference evidence="6 7" key="1">
    <citation type="submission" date="2017-06" db="EMBL/GenBank/DDBJ databases">
        <authorList>
            <person name="Kim H.J."/>
            <person name="Triplett B.A."/>
        </authorList>
    </citation>
    <scope>NUCLEOTIDE SEQUENCE [LARGE SCALE GENOMIC DNA]</scope>
    <source>
        <strain evidence="6">FRACA_ARgP5</strain>
    </source>
</reference>
<dbReference type="AlphaFoldDB" id="A0A2I2KMU2"/>
<comment type="cofactor">
    <cofactor evidence="1">
        <name>pantetheine 4'-phosphate</name>
        <dbReference type="ChEBI" id="CHEBI:47942"/>
    </cofactor>
</comment>
<protein>
    <submittedName>
        <fullName evidence="6">Amino acid adenylation domain-containing protein</fullName>
    </submittedName>
</protein>
<keyword evidence="2" id="KW-0596">Phosphopantetheine</keyword>
<dbReference type="NCBIfam" id="TIGR01733">
    <property type="entry name" value="AA-adenyl-dom"/>
    <property type="match status" value="1"/>
</dbReference>
<evidence type="ECO:0000259" key="5">
    <source>
        <dbReference type="PROSITE" id="PS50075"/>
    </source>
</evidence>
<dbReference type="InterPro" id="IPR000873">
    <property type="entry name" value="AMP-dep_synth/lig_dom"/>
</dbReference>
<dbReference type="Gene3D" id="3.40.50.1820">
    <property type="entry name" value="alpha/beta hydrolase"/>
    <property type="match status" value="1"/>
</dbReference>
<dbReference type="InterPro" id="IPR001242">
    <property type="entry name" value="Condensation_dom"/>
</dbReference>
<dbReference type="InterPro" id="IPR036736">
    <property type="entry name" value="ACP-like_sf"/>
</dbReference>
<dbReference type="InterPro" id="IPR020806">
    <property type="entry name" value="PKS_PP-bd"/>
</dbReference>
<dbReference type="SUPFAM" id="SSF47336">
    <property type="entry name" value="ACP-like"/>
    <property type="match status" value="1"/>
</dbReference>
<feature type="region of interest" description="Disordered" evidence="4">
    <location>
        <begin position="240"/>
        <end position="271"/>
    </location>
</feature>
<dbReference type="GO" id="GO:0043041">
    <property type="term" value="P:amino acid activation for nonribosomal peptide biosynthetic process"/>
    <property type="evidence" value="ECO:0007669"/>
    <property type="project" value="TreeGrafter"/>
</dbReference>
<dbReference type="Gene3D" id="3.30.559.10">
    <property type="entry name" value="Chloramphenicol acetyltransferase-like domain"/>
    <property type="match status" value="1"/>
</dbReference>
<evidence type="ECO:0000256" key="4">
    <source>
        <dbReference type="SAM" id="MobiDB-lite"/>
    </source>
</evidence>
<dbReference type="Gene3D" id="3.30.300.30">
    <property type="match status" value="1"/>
</dbReference>
<dbReference type="GO" id="GO:0008610">
    <property type="term" value="P:lipid biosynthetic process"/>
    <property type="evidence" value="ECO:0007669"/>
    <property type="project" value="UniProtKB-ARBA"/>
</dbReference>
<dbReference type="Pfam" id="PF13193">
    <property type="entry name" value="AMP-binding_C"/>
    <property type="match status" value="1"/>
</dbReference>
<feature type="domain" description="Carrier" evidence="5">
    <location>
        <begin position="1054"/>
        <end position="1129"/>
    </location>
</feature>
<name>A0A2I2KMU2_9ACTN</name>
<evidence type="ECO:0000313" key="6">
    <source>
        <dbReference type="EMBL" id="SNQ46984.1"/>
    </source>
</evidence>
<dbReference type="CDD" id="cd05930">
    <property type="entry name" value="A_NRPS"/>
    <property type="match status" value="1"/>
</dbReference>
<dbReference type="PANTHER" id="PTHR45527">
    <property type="entry name" value="NONRIBOSOMAL PEPTIDE SYNTHETASE"/>
    <property type="match status" value="1"/>
</dbReference>
<evidence type="ECO:0000313" key="7">
    <source>
        <dbReference type="Proteomes" id="UP000234331"/>
    </source>
</evidence>
<dbReference type="Gene3D" id="3.40.50.12780">
    <property type="entry name" value="N-terminal domain of ligase-like"/>
    <property type="match status" value="1"/>
</dbReference>
<dbReference type="InterPro" id="IPR020845">
    <property type="entry name" value="AMP-binding_CS"/>
</dbReference>
<dbReference type="Pfam" id="PF00550">
    <property type="entry name" value="PP-binding"/>
    <property type="match status" value="1"/>
</dbReference>
<dbReference type="GO" id="GO:0044550">
    <property type="term" value="P:secondary metabolite biosynthetic process"/>
    <property type="evidence" value="ECO:0007669"/>
    <property type="project" value="TreeGrafter"/>
</dbReference>
<dbReference type="InterPro" id="IPR045851">
    <property type="entry name" value="AMP-bd_C_sf"/>
</dbReference>
<feature type="compositionally biased region" description="Basic residues" evidence="4">
    <location>
        <begin position="402"/>
        <end position="412"/>
    </location>
</feature>
<dbReference type="InterPro" id="IPR009081">
    <property type="entry name" value="PP-bd_ACP"/>
</dbReference>
<sequence>MVSSQPVASTSSLAEPLSSAQRRFWFLHRLAPGGHAHQLSAGVRLRGALDAAALTAALRDLLDRHEILRTAYPADTTGEPSARVLDAPAADLLTVAHRELPSEPDLAADTDADLVDPAAPAADGPLGTVLAEFGRQPIDITDGIPLRAQVVRVAPDDHVLQLVIARVAADETSWRVLFTDLAACYQARRRGARPGPTGGGARYADHARREATAEHRAEADRQVAWWRQVLTPLPPLLTPALASVGPDGSPPGGGADDVPGANDVPDADQPAPRARVALAPDVTRRLRAFAAAHETSLADVVLAAGAVLLHRSTGEADIALGLPVTDRPTPGFAGVAGNFGSLVVVRVRVDARGTAGELVDEIRVRAAAARARIAAPFDEVVRAARGSGPGSGRAIVADPSRARRPGATRGRRGPGALGGGLVDVTFSHHEPLLGGVAFAGLATEELRPPGGPATVPLDLAVQDDGDTVAVSATVDAAVFTAADAERFAGRLARLAEQFTDGALLGELDTMSAAERRQVLDDWSTGRVEPLVDRSLTELVADAARRAPQAVAVVALPAAPPPGQPSPPAVSLTYAELERRADAVAGWLRTAGVGPEATVGVSVPRSAALVVALLGVLRAGGAFVPLEPSWPARRTAEVAGDAAIATIIAGADVTVPELPGAPPVIRLDATGHPVADGPAGGPAPAAGGIADAGVDGENLAFVTYTSGSTGAPKGVMIRHQAICNRLRWQVDLLRLTGDDAVLARAPLGIDVSINEIFLPLVAGSRLVIAPPGAEGAPGPLLRIIREQSVTFCYVGTSLLEMLLDHPDAAAAGRTLRYVWCGGEVLGDELYRRFRERWNAWMFHGYGPAEATIGVCCRVFAPDRPAGRVSIGRPNPNTQVRVLDAEYNPVPVGAVGELYISGLPLARGYLGDPRRTADRFVPDPFAAAPGARMYATGDLARFRADGEIEFLGRADNQVKIRGFRVELAEIEQVLVRHPGVRQAAVALASGEDTPDELRAYWVRVPRGEGAPAGGPVGPQQLRSWLAQRLPAHMVPSVFVDVPGLPLAGSAGVDPIEPAPGLERRIAEVWSRVLGVDRVGARDDFFGLGGHSLALTRVQAQLEEHLGRPVRLRDLYAHTTVEDLAHVLGAASSAAVSAAHG</sequence>
<dbReference type="InterPro" id="IPR029058">
    <property type="entry name" value="AB_hydrolase_fold"/>
</dbReference>
<dbReference type="EMBL" id="FZMO01000074">
    <property type="protein sequence ID" value="SNQ46984.1"/>
    <property type="molecule type" value="Genomic_DNA"/>
</dbReference>
<dbReference type="PROSITE" id="PS00455">
    <property type="entry name" value="AMP_BINDING"/>
    <property type="match status" value="1"/>
</dbReference>
<feature type="region of interest" description="Disordered" evidence="4">
    <location>
        <begin position="388"/>
        <end position="415"/>
    </location>
</feature>
<dbReference type="FunFam" id="2.30.38.10:FF:000001">
    <property type="entry name" value="Non-ribosomal peptide synthetase PvdI"/>
    <property type="match status" value="1"/>
</dbReference>
<dbReference type="FunFam" id="1.10.1200.10:FF:000005">
    <property type="entry name" value="Nonribosomal peptide synthetase 1"/>
    <property type="match status" value="1"/>
</dbReference>
<dbReference type="InterPro" id="IPR025110">
    <property type="entry name" value="AMP-bd_C"/>
</dbReference>
<evidence type="ECO:0000256" key="3">
    <source>
        <dbReference type="ARBA" id="ARBA00022553"/>
    </source>
</evidence>
<dbReference type="Proteomes" id="UP000234331">
    <property type="component" value="Unassembled WGS sequence"/>
</dbReference>
<evidence type="ECO:0000256" key="2">
    <source>
        <dbReference type="ARBA" id="ARBA00022450"/>
    </source>
</evidence>
<dbReference type="SUPFAM" id="SSF52777">
    <property type="entry name" value="CoA-dependent acyltransferases"/>
    <property type="match status" value="2"/>
</dbReference>
<keyword evidence="7" id="KW-1185">Reference proteome</keyword>
<dbReference type="Pfam" id="PF00501">
    <property type="entry name" value="AMP-binding"/>
    <property type="match status" value="1"/>
</dbReference>
<dbReference type="SMART" id="SM00823">
    <property type="entry name" value="PKS_PP"/>
    <property type="match status" value="1"/>
</dbReference>
<dbReference type="SUPFAM" id="SSF56801">
    <property type="entry name" value="Acetyl-CoA synthetase-like"/>
    <property type="match status" value="1"/>
</dbReference>
<evidence type="ECO:0000256" key="1">
    <source>
        <dbReference type="ARBA" id="ARBA00001957"/>
    </source>
</evidence>
<proteinExistence type="predicted"/>